<feature type="transmembrane region" description="Helical" evidence="6">
    <location>
        <begin position="123"/>
        <end position="144"/>
    </location>
</feature>
<evidence type="ECO:0000256" key="5">
    <source>
        <dbReference type="ARBA" id="ARBA00023136"/>
    </source>
</evidence>
<feature type="transmembrane region" description="Helical" evidence="6">
    <location>
        <begin position="267"/>
        <end position="286"/>
    </location>
</feature>
<dbReference type="PANTHER" id="PTHR30250">
    <property type="entry name" value="PST FAMILY PREDICTED COLANIC ACID TRANSPORTER"/>
    <property type="match status" value="1"/>
</dbReference>
<sequence length="423" mass="46295">MNSLKQRLLNGAFWSLLGAVTGRGFVLLAFMLVARIIGKYAYGELGIIRSTINLFTVVSGMGIGYTASKYIAQYRDSDSVNAANIYMLSNFISVCTGIIGSAVLILSASYIAEYSLKNPCLEIDIQIGAIVLLFTTINGAQSGALSGFEAFKKIAINTFISSLIQGILLIILCSYYGVSGCVLALGIGCMCLSILNNRSIKAELNNRNMIPSLRSVKRDSLNILWKFTIPALLSSIVIIPVLWWAKTFLVSNVGYEEMAIFDVADQWSIMVLFIPCTLAQIILPLLSNIMVGGTQKQYLKLVRVNLLLNFVISSCVAFLIVICGPFILSLYGKDFVQTGPLYLMMIASVLISICNVVGSVIASKDKMWAGLGFNMVWAVWIILFTVMFKDLGAKGLALAIVLSYTLHFIAQFLYICNILKSRI</sequence>
<keyword evidence="3 6" id="KW-0812">Transmembrane</keyword>
<feature type="transmembrane region" description="Helical" evidence="6">
    <location>
        <begin position="223"/>
        <end position="245"/>
    </location>
</feature>
<evidence type="ECO:0000313" key="7">
    <source>
        <dbReference type="EMBL" id="TWV61371.1"/>
    </source>
</evidence>
<evidence type="ECO:0000256" key="1">
    <source>
        <dbReference type="ARBA" id="ARBA00004651"/>
    </source>
</evidence>
<dbReference type="InterPro" id="IPR002797">
    <property type="entry name" value="Polysacc_synth"/>
</dbReference>
<feature type="transmembrane region" description="Helical" evidence="6">
    <location>
        <begin position="368"/>
        <end position="389"/>
    </location>
</feature>
<gene>
    <name evidence="7" type="ORF">FSA05_12110</name>
</gene>
<protein>
    <submittedName>
        <fullName evidence="7">Oligosaccharide flippase family protein</fullName>
    </submittedName>
</protein>
<evidence type="ECO:0000256" key="2">
    <source>
        <dbReference type="ARBA" id="ARBA00022475"/>
    </source>
</evidence>
<keyword evidence="2" id="KW-1003">Cell membrane</keyword>
<dbReference type="GO" id="GO:0005886">
    <property type="term" value="C:plasma membrane"/>
    <property type="evidence" value="ECO:0007669"/>
    <property type="project" value="UniProtKB-SubCell"/>
</dbReference>
<feature type="transmembrane region" description="Helical" evidence="6">
    <location>
        <begin position="340"/>
        <end position="361"/>
    </location>
</feature>
<feature type="transmembrane region" description="Helical" evidence="6">
    <location>
        <begin position="164"/>
        <end position="195"/>
    </location>
</feature>
<evidence type="ECO:0000256" key="3">
    <source>
        <dbReference type="ARBA" id="ARBA00022692"/>
    </source>
</evidence>
<dbReference type="InterPro" id="IPR050833">
    <property type="entry name" value="Poly_Biosynth_Transport"/>
</dbReference>
<feature type="transmembrane region" description="Helical" evidence="6">
    <location>
        <begin position="12"/>
        <end position="34"/>
    </location>
</feature>
<proteinExistence type="predicted"/>
<reference evidence="7 8" key="1">
    <citation type="submission" date="2019-07" db="EMBL/GenBank/DDBJ databases">
        <title>Genome sequencing of Parabacteroides distasonis iSURF_7.</title>
        <authorList>
            <person name="Degefu H.N."/>
            <person name="Ruoff K.L."/>
            <person name="Price C.E."/>
            <person name="Valls R.A."/>
            <person name="O'Toole G.A."/>
        </authorList>
    </citation>
    <scope>NUCLEOTIDE SEQUENCE [LARGE SCALE GENOMIC DNA]</scope>
    <source>
        <strain evidence="7 8">CFPLTA003_1B</strain>
    </source>
</reference>
<dbReference type="AlphaFoldDB" id="A0A5C6KI19"/>
<comment type="subcellular location">
    <subcellularLocation>
        <location evidence="1">Cell membrane</location>
        <topology evidence="1">Multi-pass membrane protein</topology>
    </subcellularLocation>
</comment>
<feature type="transmembrane region" description="Helical" evidence="6">
    <location>
        <begin position="85"/>
        <end position="111"/>
    </location>
</feature>
<comment type="caution">
    <text evidence="7">The sequence shown here is derived from an EMBL/GenBank/DDBJ whole genome shotgun (WGS) entry which is preliminary data.</text>
</comment>
<evidence type="ECO:0000313" key="8">
    <source>
        <dbReference type="Proteomes" id="UP000315827"/>
    </source>
</evidence>
<keyword evidence="5 6" id="KW-0472">Membrane</keyword>
<dbReference type="EMBL" id="VOHW01000006">
    <property type="protein sequence ID" value="TWV61371.1"/>
    <property type="molecule type" value="Genomic_DNA"/>
</dbReference>
<accession>A0A5C6KI19</accession>
<feature type="transmembrane region" description="Helical" evidence="6">
    <location>
        <begin position="46"/>
        <end position="65"/>
    </location>
</feature>
<dbReference type="Pfam" id="PF01943">
    <property type="entry name" value="Polysacc_synt"/>
    <property type="match status" value="1"/>
</dbReference>
<evidence type="ECO:0000256" key="6">
    <source>
        <dbReference type="SAM" id="Phobius"/>
    </source>
</evidence>
<evidence type="ECO:0000256" key="4">
    <source>
        <dbReference type="ARBA" id="ARBA00022989"/>
    </source>
</evidence>
<keyword evidence="4 6" id="KW-1133">Transmembrane helix</keyword>
<feature type="transmembrane region" description="Helical" evidence="6">
    <location>
        <begin position="306"/>
        <end position="328"/>
    </location>
</feature>
<organism evidence="7 8">
    <name type="scientific">Parabacteroides distasonis</name>
    <dbReference type="NCBI Taxonomy" id="823"/>
    <lineage>
        <taxon>Bacteria</taxon>
        <taxon>Pseudomonadati</taxon>
        <taxon>Bacteroidota</taxon>
        <taxon>Bacteroidia</taxon>
        <taxon>Bacteroidales</taxon>
        <taxon>Tannerellaceae</taxon>
        <taxon>Parabacteroides</taxon>
    </lineage>
</organism>
<name>A0A5C6KI19_PARDI</name>
<dbReference type="RefSeq" id="WP_146375606.1">
    <property type="nucleotide sequence ID" value="NZ_VOHW01000006.1"/>
</dbReference>
<dbReference type="Proteomes" id="UP000315827">
    <property type="component" value="Unassembled WGS sequence"/>
</dbReference>
<dbReference type="PANTHER" id="PTHR30250:SF11">
    <property type="entry name" value="O-ANTIGEN TRANSPORTER-RELATED"/>
    <property type="match status" value="1"/>
</dbReference>
<feature type="transmembrane region" description="Helical" evidence="6">
    <location>
        <begin position="395"/>
        <end position="416"/>
    </location>
</feature>